<dbReference type="Proteomes" id="UP000589485">
    <property type="component" value="Unassembled WGS sequence"/>
</dbReference>
<dbReference type="OrthoDB" id="9451331at2759"/>
<dbReference type="EMBL" id="VZSY01000059">
    <property type="protein sequence ID" value="NXA05641.1"/>
    <property type="molecule type" value="Genomic_DNA"/>
</dbReference>
<feature type="compositionally biased region" description="Basic residues" evidence="1">
    <location>
        <begin position="84"/>
        <end position="93"/>
    </location>
</feature>
<feature type="region of interest" description="Disordered" evidence="1">
    <location>
        <begin position="19"/>
        <end position="50"/>
    </location>
</feature>
<gene>
    <name evidence="3" type="primary">Knop1</name>
    <name evidence="3" type="ORF">SAPAEN_R15491</name>
</gene>
<evidence type="ECO:0000256" key="1">
    <source>
        <dbReference type="SAM" id="MobiDB-lite"/>
    </source>
</evidence>
<accession>A0A7K7SQ51</accession>
<comment type="caution">
    <text evidence="3">The sequence shown here is derived from an EMBL/GenBank/DDBJ whole genome shotgun (WGS) entry which is preliminary data.</text>
</comment>
<name>A0A7K7SQ51_9TYRA</name>
<keyword evidence="4" id="KW-1185">Reference proteome</keyword>
<feature type="non-terminal residue" evidence="3">
    <location>
        <position position="1"/>
    </location>
</feature>
<dbReference type="InterPro" id="IPR028124">
    <property type="entry name" value="SMAP_dom"/>
</dbReference>
<feature type="region of interest" description="Disordered" evidence="1">
    <location>
        <begin position="66"/>
        <end position="316"/>
    </location>
</feature>
<feature type="non-terminal residue" evidence="3">
    <location>
        <position position="471"/>
    </location>
</feature>
<dbReference type="PANTHER" id="PTHR22426:SF1">
    <property type="entry name" value="LYSINE-RICH NUCLEOLAR PROTEIN 1"/>
    <property type="match status" value="1"/>
</dbReference>
<evidence type="ECO:0000313" key="4">
    <source>
        <dbReference type="Proteomes" id="UP000589485"/>
    </source>
</evidence>
<feature type="compositionally biased region" description="Basic and acidic residues" evidence="1">
    <location>
        <begin position="243"/>
        <end position="263"/>
    </location>
</feature>
<dbReference type="AlphaFoldDB" id="A0A7K7SQ51"/>
<evidence type="ECO:0000313" key="3">
    <source>
        <dbReference type="EMBL" id="NXA05641.1"/>
    </source>
</evidence>
<feature type="domain" description="Small acidic protein-like" evidence="2">
    <location>
        <begin position="375"/>
        <end position="448"/>
    </location>
</feature>
<feature type="compositionally biased region" description="Basic and acidic residues" evidence="1">
    <location>
        <begin position="68"/>
        <end position="83"/>
    </location>
</feature>
<feature type="compositionally biased region" description="Polar residues" evidence="1">
    <location>
        <begin position="226"/>
        <end position="237"/>
    </location>
</feature>
<dbReference type="PANTHER" id="PTHR22426">
    <property type="entry name" value="ARGININE_SERINE-RICH COILED-COIL PROTEIN 2"/>
    <property type="match status" value="1"/>
</dbReference>
<dbReference type="Pfam" id="PF15477">
    <property type="entry name" value="SMAP"/>
    <property type="match status" value="1"/>
</dbReference>
<reference evidence="3 4" key="1">
    <citation type="submission" date="2019-09" db="EMBL/GenBank/DDBJ databases">
        <title>Bird 10,000 Genomes (B10K) Project - Family phase.</title>
        <authorList>
            <person name="Zhang G."/>
        </authorList>
    </citation>
    <scope>NUCLEOTIDE SEQUENCE [LARGE SCALE GENOMIC DNA]</scope>
    <source>
        <strain evidence="3">B10K-DU-030-41</strain>
        <tissue evidence="3">Muscle</tissue>
    </source>
</reference>
<organism evidence="3 4">
    <name type="scientific">Sapayoa aenigma</name>
    <name type="common">broad-billed sapayoa</name>
    <dbReference type="NCBI Taxonomy" id="239371"/>
    <lineage>
        <taxon>Eukaryota</taxon>
        <taxon>Metazoa</taxon>
        <taxon>Chordata</taxon>
        <taxon>Craniata</taxon>
        <taxon>Vertebrata</taxon>
        <taxon>Euteleostomi</taxon>
        <taxon>Archelosauria</taxon>
        <taxon>Archosauria</taxon>
        <taxon>Dinosauria</taxon>
        <taxon>Saurischia</taxon>
        <taxon>Theropoda</taxon>
        <taxon>Coelurosauria</taxon>
        <taxon>Aves</taxon>
        <taxon>Neognathae</taxon>
        <taxon>Neoaves</taxon>
        <taxon>Telluraves</taxon>
        <taxon>Australaves</taxon>
        <taxon>Passeriformes</taxon>
        <taxon>Tyrannidae</taxon>
        <taxon>Sapayoa</taxon>
    </lineage>
</organism>
<proteinExistence type="predicted"/>
<evidence type="ECO:0000259" key="2">
    <source>
        <dbReference type="Pfam" id="PF15477"/>
    </source>
</evidence>
<sequence length="471" mass="53238">IKKTEFSLKKPKKNTALNLELDGTVTKKKKKKRSFSLEDTQDSEQKPSKRVCKNLHKYISQEIAFTGENHDTDNIQKDGESCVRRKRKKKKKGKSDSFLPPADNQNNIHGISGSPIALSGFRKGKKQNSWEITLTNREEKNTTENSGSSKETKKKKNRSKDVSSSTCEDKQDCSHSILGKLLPAQQEVHPEEEELSGKKTRKNFRGNNEVSEKKKKKNIHKEETTYSKFSLNNGSASKSKKKIQLESNEKSKGKKMERAERVAGDAGGGALSNSNHMLCDRKGEKRKKVPAQDFAEEPGSKANTKKTKIMAEDPRNESLEHLDGVIIVAEKKGNCDEVNIDKVRRQALQEEIDRESGKTKVFGSKLGQDTKFGQWSTAAFRSSEEEMKFFRLMGGFKKRAVPTQNPSETTNKPNMALNREGEERLQQALKMEFDKAMDLKLHRGIGLGFQPSANKKVHIDKYTSRSIKFED</sequence>
<protein>
    <submittedName>
        <fullName evidence="3">KNOP1 protein</fullName>
    </submittedName>
</protein>